<evidence type="ECO:0000256" key="1">
    <source>
        <dbReference type="SAM" id="MobiDB-lite"/>
    </source>
</evidence>
<gene>
    <name evidence="3" type="ORF">BECKMB1821H_GA0114242_109310</name>
    <name evidence="2" type="ORF">BECKMB1821I_GA0114274_109110</name>
</gene>
<dbReference type="EMBL" id="CAADFQ010000091">
    <property type="protein sequence ID" value="VFK34928.1"/>
    <property type="molecule type" value="Genomic_DNA"/>
</dbReference>
<evidence type="ECO:0000313" key="2">
    <source>
        <dbReference type="EMBL" id="VFK34928.1"/>
    </source>
</evidence>
<protein>
    <submittedName>
        <fullName evidence="2">Uncharacterized protein</fullName>
    </submittedName>
</protein>
<feature type="compositionally biased region" description="Basic and acidic residues" evidence="1">
    <location>
        <begin position="72"/>
        <end position="85"/>
    </location>
</feature>
<name>A0A450Y064_9GAMM</name>
<reference evidence="2" key="1">
    <citation type="submission" date="2019-02" db="EMBL/GenBank/DDBJ databases">
        <authorList>
            <person name="Gruber-Vodicka R. H."/>
            <person name="Seah K. B. B."/>
        </authorList>
    </citation>
    <scope>NUCLEOTIDE SEQUENCE</scope>
    <source>
        <strain evidence="3">BECK_BZ198</strain>
        <strain evidence="2">BECK_BZ199</strain>
    </source>
</reference>
<dbReference type="AlphaFoldDB" id="A0A450Y064"/>
<organism evidence="2">
    <name type="scientific">Candidatus Kentrum sp. MB</name>
    <dbReference type="NCBI Taxonomy" id="2138164"/>
    <lineage>
        <taxon>Bacteria</taxon>
        <taxon>Pseudomonadati</taxon>
        <taxon>Pseudomonadota</taxon>
        <taxon>Gammaproteobacteria</taxon>
        <taxon>Candidatus Kentrum</taxon>
    </lineage>
</organism>
<sequence length="93" mass="10248">MTKTGIITERITANPAGTVTTLNSPQLLCCADGTTPHRRGRKQYAHHSCIQDDNADIVQPTDLMGKHALTARRENLSYRHGDKHTAKGNQANR</sequence>
<feature type="region of interest" description="Disordered" evidence="1">
    <location>
        <begin position="72"/>
        <end position="93"/>
    </location>
</feature>
<proteinExistence type="predicted"/>
<evidence type="ECO:0000313" key="3">
    <source>
        <dbReference type="EMBL" id="VFK77045.1"/>
    </source>
</evidence>
<accession>A0A450Y064</accession>
<dbReference type="EMBL" id="CAADGH010000093">
    <property type="protein sequence ID" value="VFK77045.1"/>
    <property type="molecule type" value="Genomic_DNA"/>
</dbReference>